<dbReference type="PANTHER" id="PTHR10098">
    <property type="entry name" value="RAPSYN-RELATED"/>
    <property type="match status" value="1"/>
</dbReference>
<dbReference type="PANTHER" id="PTHR10098:SF108">
    <property type="entry name" value="TETRATRICOPEPTIDE REPEAT PROTEIN 28"/>
    <property type="match status" value="1"/>
</dbReference>
<reference evidence="3 4" key="1">
    <citation type="submission" date="2021-04" db="EMBL/GenBank/DDBJ databases">
        <authorList>
            <person name="Pira H."/>
            <person name="Risdian C."/>
            <person name="Wink J."/>
        </authorList>
    </citation>
    <scope>NUCLEOTIDE SEQUENCE [LARGE SCALE GENOMIC DNA]</scope>
    <source>
        <strain evidence="3 4">WHA3</strain>
    </source>
</reference>
<feature type="chain" id="PRO_5045837472" evidence="1">
    <location>
        <begin position="23"/>
        <end position="967"/>
    </location>
</feature>
<evidence type="ECO:0000256" key="1">
    <source>
        <dbReference type="SAM" id="SignalP"/>
    </source>
</evidence>
<proteinExistence type="predicted"/>
<accession>A0ABS6SBN3</accession>
<evidence type="ECO:0000313" key="3">
    <source>
        <dbReference type="EMBL" id="MBV7255784.1"/>
    </source>
</evidence>
<gene>
    <name evidence="3" type="ORF">KCG44_03175</name>
</gene>
<dbReference type="RefSeq" id="WP_218444154.1">
    <property type="nucleotide sequence ID" value="NZ_JAGSPA010000001.1"/>
</dbReference>
<dbReference type="Pfam" id="PF13424">
    <property type="entry name" value="TPR_12"/>
    <property type="match status" value="1"/>
</dbReference>
<keyword evidence="1" id="KW-0732">Signal</keyword>
<name>A0ABS6SBN3_9SPHN</name>
<sequence>MRLFAVLLAAIMSAVISVPALAAPTAEQTVRLEALKAAADAIDPAAETERNYAAWEAALAYAKSIYPYDHPEVVNVDAELAIPEYYRGDVEAAIARTERSVEALSLHLPEYRAALISSQNALVVFYMKTGRTADAVNMADAVLAQRRAQHTAAPDDPTAMKQLGAALLNAANAANEVGAYERSVSLIDEAVTIAPRLKGTVPGAIQWYAMRPIYLDRAGQPERAFRAALEAVEAGKAMLPERHQFQALLNNTLGGLAAKRGLLADAEAAQRRAVDIMQDVGPERQETYSYQATLAGTLIARGKPEEALALLESVIPPLEDQLGPEADNVLLAKRHLGEAHLAIGNLEAARTSARAVLDVHEAINEAAHRDRLAASSLLARIEERAGDPAAAYAAYHPAQEARRAVFPEENADRIAGEVRLGQLAAAAGVGDPRWALAAADRLAALRHELAASGQLAGESLAEIDEGLVWALEAALLTNDPQDVFTAAARLLPTRADRAVRAAALRMELGPAARAELRVVQDRREERLRLSRMYLSELANGASPARLAELNGRISALRADDADAVAAGLATEDALPTLTAVQNSLTSGEALLLAVPARDHTAIVLVQPDNVVVRASPLAACDVAVLVADARAALGVDGAARGVLANMPGSAAAFNFQPVSALHDALLGGNIAHALEDVRHLRIAASGALSRLPFAMLAPRPASGTLSDADWLIRHRSLSTVVSLSALPAAAGPAETRAGRVVAVGAPNFSGLTPGGQAVLLRSAGASRLEDLPPLPAAAAELAAIATAISARDTVLLTADGADEASVSAALTPPADVIAFATHGLLEGEIAGLSEPALALSPSAGGDGFLTASEIAALDMDAAWVILSACNTGGPDRTDAAGLTGLASSFLYAGARNLLVSHWQVADDVAADLTVPTVRGAVTGDRDAAEALRQAMLALIDSGDARKAHPALWAPFVHVGTGSRTYTR</sequence>
<feature type="domain" description="CHAT" evidence="2">
    <location>
        <begin position="658"/>
        <end position="959"/>
    </location>
</feature>
<protein>
    <submittedName>
        <fullName evidence="3">CHAT domain-containing protein</fullName>
    </submittedName>
</protein>
<evidence type="ECO:0000259" key="2">
    <source>
        <dbReference type="Pfam" id="PF12770"/>
    </source>
</evidence>
<comment type="caution">
    <text evidence="3">The sequence shown here is derived from an EMBL/GenBank/DDBJ whole genome shotgun (WGS) entry which is preliminary data.</text>
</comment>
<evidence type="ECO:0000313" key="4">
    <source>
        <dbReference type="Proteomes" id="UP000722336"/>
    </source>
</evidence>
<keyword evidence="4" id="KW-1185">Reference proteome</keyword>
<dbReference type="Proteomes" id="UP000722336">
    <property type="component" value="Unassembled WGS sequence"/>
</dbReference>
<dbReference type="InterPro" id="IPR024983">
    <property type="entry name" value="CHAT_dom"/>
</dbReference>
<organism evidence="3 4">
    <name type="scientific">Pacificimonas pallii</name>
    <dbReference type="NCBI Taxonomy" id="2827236"/>
    <lineage>
        <taxon>Bacteria</taxon>
        <taxon>Pseudomonadati</taxon>
        <taxon>Pseudomonadota</taxon>
        <taxon>Alphaproteobacteria</taxon>
        <taxon>Sphingomonadales</taxon>
        <taxon>Sphingosinicellaceae</taxon>
        <taxon>Pacificimonas</taxon>
    </lineage>
</organism>
<dbReference type="EMBL" id="JAGSPA010000001">
    <property type="protein sequence ID" value="MBV7255784.1"/>
    <property type="molecule type" value="Genomic_DNA"/>
</dbReference>
<feature type="signal peptide" evidence="1">
    <location>
        <begin position="1"/>
        <end position="22"/>
    </location>
</feature>
<dbReference type="Pfam" id="PF12770">
    <property type="entry name" value="CHAT"/>
    <property type="match status" value="1"/>
</dbReference>